<dbReference type="EMBL" id="OZ034818">
    <property type="protein sequence ID" value="CAL1387668.1"/>
    <property type="molecule type" value="Genomic_DNA"/>
</dbReference>
<protein>
    <submittedName>
        <fullName evidence="1">Uncharacterized protein</fullName>
    </submittedName>
</protein>
<sequence length="138" mass="14868">MPPIAHLPPPAAEEVAAAVVVATASEKEIDVAITPSRKELAVQDQAFFIFFLIDRLHPSGGVRSPPVARGLPASVGRGPIAAHRTGSARLRRTGAIALRRTGSVLLRRTGSDRRPSDAFPTSRNCFYFIYGNYFSVVN</sequence>
<gene>
    <name evidence="1" type="ORF">LTRI10_LOCUS28637</name>
</gene>
<name>A0AAV2EQ03_9ROSI</name>
<dbReference type="AlphaFoldDB" id="A0AAV2EQ03"/>
<keyword evidence="2" id="KW-1185">Reference proteome</keyword>
<dbReference type="Proteomes" id="UP001497516">
    <property type="component" value="Chromosome 5"/>
</dbReference>
<evidence type="ECO:0000313" key="1">
    <source>
        <dbReference type="EMBL" id="CAL1387668.1"/>
    </source>
</evidence>
<evidence type="ECO:0000313" key="2">
    <source>
        <dbReference type="Proteomes" id="UP001497516"/>
    </source>
</evidence>
<reference evidence="1 2" key="1">
    <citation type="submission" date="2024-04" db="EMBL/GenBank/DDBJ databases">
        <authorList>
            <person name="Fracassetti M."/>
        </authorList>
    </citation>
    <scope>NUCLEOTIDE SEQUENCE [LARGE SCALE GENOMIC DNA]</scope>
</reference>
<organism evidence="1 2">
    <name type="scientific">Linum trigynum</name>
    <dbReference type="NCBI Taxonomy" id="586398"/>
    <lineage>
        <taxon>Eukaryota</taxon>
        <taxon>Viridiplantae</taxon>
        <taxon>Streptophyta</taxon>
        <taxon>Embryophyta</taxon>
        <taxon>Tracheophyta</taxon>
        <taxon>Spermatophyta</taxon>
        <taxon>Magnoliopsida</taxon>
        <taxon>eudicotyledons</taxon>
        <taxon>Gunneridae</taxon>
        <taxon>Pentapetalae</taxon>
        <taxon>rosids</taxon>
        <taxon>fabids</taxon>
        <taxon>Malpighiales</taxon>
        <taxon>Linaceae</taxon>
        <taxon>Linum</taxon>
    </lineage>
</organism>
<proteinExistence type="predicted"/>
<accession>A0AAV2EQ03</accession>